<evidence type="ECO:0000313" key="10">
    <source>
        <dbReference type="EMBL" id="GAA2025895.1"/>
    </source>
</evidence>
<dbReference type="PANTHER" id="PTHR30193:SF37">
    <property type="entry name" value="INNER MEMBRANE ABC TRANSPORTER PERMEASE PROTEIN YCJO"/>
    <property type="match status" value="1"/>
</dbReference>
<dbReference type="EMBL" id="BAAAMN010000005">
    <property type="protein sequence ID" value="GAA2025895.1"/>
    <property type="molecule type" value="Genomic_DNA"/>
</dbReference>
<dbReference type="CDD" id="cd06261">
    <property type="entry name" value="TM_PBP2"/>
    <property type="match status" value="1"/>
</dbReference>
<evidence type="ECO:0000256" key="2">
    <source>
        <dbReference type="ARBA" id="ARBA00022448"/>
    </source>
</evidence>
<keyword evidence="3" id="KW-1003">Cell membrane</keyword>
<feature type="transmembrane region" description="Helical" evidence="7">
    <location>
        <begin position="145"/>
        <end position="165"/>
    </location>
</feature>
<evidence type="ECO:0000256" key="4">
    <source>
        <dbReference type="ARBA" id="ARBA00022692"/>
    </source>
</evidence>
<feature type="transmembrane region" description="Helical" evidence="7">
    <location>
        <begin position="47"/>
        <end position="69"/>
    </location>
</feature>
<comment type="caution">
    <text evidence="10">The sequence shown here is derived from an EMBL/GenBank/DDBJ whole genome shotgun (WGS) entry which is preliminary data.</text>
</comment>
<gene>
    <name evidence="10" type="ORF">GCM10009720_01930</name>
</gene>
<keyword evidence="4 7" id="KW-0812">Transmembrane</keyword>
<feature type="domain" description="ABC transmembrane type-1" evidence="9">
    <location>
        <begin position="108"/>
        <end position="320"/>
    </location>
</feature>
<feature type="transmembrane region" description="Helical" evidence="7">
    <location>
        <begin position="193"/>
        <end position="218"/>
    </location>
</feature>
<keyword evidence="6 7" id="KW-0472">Membrane</keyword>
<dbReference type="SUPFAM" id="SSF161098">
    <property type="entry name" value="MetI-like"/>
    <property type="match status" value="1"/>
</dbReference>
<evidence type="ECO:0000256" key="7">
    <source>
        <dbReference type="RuleBase" id="RU363032"/>
    </source>
</evidence>
<comment type="similarity">
    <text evidence="7">Belongs to the binding-protein-dependent transport system permease family.</text>
</comment>
<dbReference type="Pfam" id="PF00528">
    <property type="entry name" value="BPD_transp_1"/>
    <property type="match status" value="1"/>
</dbReference>
<evidence type="ECO:0000256" key="1">
    <source>
        <dbReference type="ARBA" id="ARBA00004651"/>
    </source>
</evidence>
<dbReference type="PROSITE" id="PS50928">
    <property type="entry name" value="ABC_TM1"/>
    <property type="match status" value="1"/>
</dbReference>
<organism evidence="10 11">
    <name type="scientific">Yaniella flava</name>
    <dbReference type="NCBI Taxonomy" id="287930"/>
    <lineage>
        <taxon>Bacteria</taxon>
        <taxon>Bacillati</taxon>
        <taxon>Actinomycetota</taxon>
        <taxon>Actinomycetes</taxon>
        <taxon>Micrococcales</taxon>
        <taxon>Micrococcaceae</taxon>
        <taxon>Yaniella</taxon>
    </lineage>
</organism>
<evidence type="ECO:0000256" key="3">
    <source>
        <dbReference type="ARBA" id="ARBA00022475"/>
    </source>
</evidence>
<keyword evidence="2 7" id="KW-0813">Transport</keyword>
<evidence type="ECO:0000256" key="6">
    <source>
        <dbReference type="ARBA" id="ARBA00023136"/>
    </source>
</evidence>
<proteinExistence type="inferred from homology"/>
<feature type="transmembrane region" description="Helical" evidence="7">
    <location>
        <begin position="107"/>
        <end position="133"/>
    </location>
</feature>
<keyword evidence="5 7" id="KW-1133">Transmembrane helix</keyword>
<evidence type="ECO:0000256" key="8">
    <source>
        <dbReference type="SAM" id="MobiDB-lite"/>
    </source>
</evidence>
<comment type="subcellular location">
    <subcellularLocation>
        <location evidence="1 7">Cell membrane</location>
        <topology evidence="1 7">Multi-pass membrane protein</topology>
    </subcellularLocation>
</comment>
<evidence type="ECO:0000259" key="9">
    <source>
        <dbReference type="PROSITE" id="PS50928"/>
    </source>
</evidence>
<dbReference type="Proteomes" id="UP001501461">
    <property type="component" value="Unassembled WGS sequence"/>
</dbReference>
<dbReference type="InterPro" id="IPR000515">
    <property type="entry name" value="MetI-like"/>
</dbReference>
<feature type="transmembrane region" description="Helical" evidence="7">
    <location>
        <begin position="299"/>
        <end position="321"/>
    </location>
</feature>
<dbReference type="InterPro" id="IPR051393">
    <property type="entry name" value="ABC_transporter_permease"/>
</dbReference>
<evidence type="ECO:0000256" key="5">
    <source>
        <dbReference type="ARBA" id="ARBA00022989"/>
    </source>
</evidence>
<name>A0ABP5FHZ9_9MICC</name>
<keyword evidence="11" id="KW-1185">Reference proteome</keyword>
<dbReference type="Gene3D" id="1.10.3720.10">
    <property type="entry name" value="MetI-like"/>
    <property type="match status" value="1"/>
</dbReference>
<dbReference type="RefSeq" id="WP_343955727.1">
    <property type="nucleotide sequence ID" value="NZ_BAAAMN010000005.1"/>
</dbReference>
<reference evidence="11" key="1">
    <citation type="journal article" date="2019" name="Int. J. Syst. Evol. Microbiol.">
        <title>The Global Catalogue of Microorganisms (GCM) 10K type strain sequencing project: providing services to taxonomists for standard genome sequencing and annotation.</title>
        <authorList>
            <consortium name="The Broad Institute Genomics Platform"/>
            <consortium name="The Broad Institute Genome Sequencing Center for Infectious Disease"/>
            <person name="Wu L."/>
            <person name="Ma J."/>
        </authorList>
    </citation>
    <scope>NUCLEOTIDE SEQUENCE [LARGE SCALE GENOMIC DNA]</scope>
    <source>
        <strain evidence="11">JCM 13595</strain>
    </source>
</reference>
<sequence length="331" mass="36890">MTAIRHGSTTEGHALDSEDSAAQGRLGGPELATARKQRKRRRLSKNWSLFLIFAGPNILLILAFIYYPLFSNMYYSTLDWRLGSATAEPVGLENYIQFFTSDSGVEVWRVTGIFTAGAVLGSMILGLLIALVLNKKIPGRTLARTAVFSPYVLSGVGVAMVWNFIFDPTLGALSHILNFFGLESPEWYLDENWALLMVIIVYVWKNLGYCAVVFLAGLQSIPQDLIEAAKIDRAGPVRRFFSVTLPLLTPTVFFLLVTNIIFSMTNAFDVLRTMTPTGHGTNTIIFEIYLQSFGAYQRAGYSAAIAVVLFITLFVITAVQLRYVERKVHYQ</sequence>
<dbReference type="PANTHER" id="PTHR30193">
    <property type="entry name" value="ABC TRANSPORTER PERMEASE PROTEIN"/>
    <property type="match status" value="1"/>
</dbReference>
<feature type="region of interest" description="Disordered" evidence="8">
    <location>
        <begin position="1"/>
        <end position="28"/>
    </location>
</feature>
<dbReference type="InterPro" id="IPR035906">
    <property type="entry name" value="MetI-like_sf"/>
</dbReference>
<feature type="transmembrane region" description="Helical" evidence="7">
    <location>
        <begin position="239"/>
        <end position="262"/>
    </location>
</feature>
<evidence type="ECO:0000313" key="11">
    <source>
        <dbReference type="Proteomes" id="UP001501461"/>
    </source>
</evidence>
<protein>
    <submittedName>
        <fullName evidence="10">Sugar ABC transporter permease</fullName>
    </submittedName>
</protein>
<accession>A0ABP5FHZ9</accession>